<keyword evidence="1" id="KW-1133">Transmembrane helix</keyword>
<dbReference type="Proteomes" id="UP000272942">
    <property type="component" value="Unassembled WGS sequence"/>
</dbReference>
<reference evidence="4" key="1">
    <citation type="submission" date="2016-06" db="UniProtKB">
        <authorList>
            <consortium name="WormBaseParasite"/>
        </authorList>
    </citation>
    <scope>IDENTIFICATION</scope>
</reference>
<dbReference type="AlphaFoldDB" id="A0A183BGM8"/>
<protein>
    <submittedName>
        <fullName evidence="2 4">Uncharacterized protein</fullName>
    </submittedName>
</protein>
<keyword evidence="1" id="KW-0472">Membrane</keyword>
<keyword evidence="3" id="KW-1185">Reference proteome</keyword>
<name>A0A183BGM8_9TREM</name>
<gene>
    <name evidence="2" type="ORF">ECPE_LOCUS18363</name>
</gene>
<sequence length="71" mass="7198">MRTKRPVRVVLGFEPAKAERSGGVPEVKGNVAGVGGMVEFRMVNNGVGAIGVVVSVALGFEGVVATVVASM</sequence>
<dbReference type="WBParaSite" id="ECPE_0001841301-mRNA-1">
    <property type="protein sequence ID" value="ECPE_0001841301-mRNA-1"/>
    <property type="gene ID" value="ECPE_0001841301"/>
</dbReference>
<accession>A0A183BGM8</accession>
<reference evidence="2 3" key="2">
    <citation type="submission" date="2018-11" db="EMBL/GenBank/DDBJ databases">
        <authorList>
            <consortium name="Pathogen Informatics"/>
        </authorList>
    </citation>
    <scope>NUCLEOTIDE SEQUENCE [LARGE SCALE GENOMIC DNA]</scope>
    <source>
        <strain evidence="2 3">Egypt</strain>
    </source>
</reference>
<proteinExistence type="predicted"/>
<dbReference type="EMBL" id="UZAN01077668">
    <property type="protein sequence ID" value="VDP96189.1"/>
    <property type="molecule type" value="Genomic_DNA"/>
</dbReference>
<keyword evidence="1" id="KW-0812">Transmembrane</keyword>
<organism evidence="4">
    <name type="scientific">Echinostoma caproni</name>
    <dbReference type="NCBI Taxonomy" id="27848"/>
    <lineage>
        <taxon>Eukaryota</taxon>
        <taxon>Metazoa</taxon>
        <taxon>Spiralia</taxon>
        <taxon>Lophotrochozoa</taxon>
        <taxon>Platyhelminthes</taxon>
        <taxon>Trematoda</taxon>
        <taxon>Digenea</taxon>
        <taxon>Plagiorchiida</taxon>
        <taxon>Echinostomata</taxon>
        <taxon>Echinostomatoidea</taxon>
        <taxon>Echinostomatidae</taxon>
        <taxon>Echinostoma</taxon>
    </lineage>
</organism>
<evidence type="ECO:0000313" key="2">
    <source>
        <dbReference type="EMBL" id="VDP96189.1"/>
    </source>
</evidence>
<evidence type="ECO:0000313" key="4">
    <source>
        <dbReference type="WBParaSite" id="ECPE_0001841301-mRNA-1"/>
    </source>
</evidence>
<evidence type="ECO:0000313" key="3">
    <source>
        <dbReference type="Proteomes" id="UP000272942"/>
    </source>
</evidence>
<evidence type="ECO:0000256" key="1">
    <source>
        <dbReference type="SAM" id="Phobius"/>
    </source>
</evidence>
<feature type="transmembrane region" description="Helical" evidence="1">
    <location>
        <begin position="47"/>
        <end position="69"/>
    </location>
</feature>